<dbReference type="AlphaFoldDB" id="A0A0P6XA03"/>
<keyword evidence="2" id="KW-1185">Reference proteome</keyword>
<sequence length="159" mass="17132">MIKKGILIGLLVLVSGFLVLGGINRTLAKTRGITLFHFIPGMAVADEPSQGNGVRLNLSESREGSSSSDWVTLEGLVTSVNELAIQVKMPDGSSIVLEDRAWEYAQLQGFGANAGDTLELTGFYEDDDFETAILSNLSSGEKLWLRNNSGRPMWAGKGK</sequence>
<dbReference type="RefSeq" id="WP_075064029.1">
    <property type="nucleotide sequence ID" value="NZ_LGCL01000040.1"/>
</dbReference>
<gene>
    <name evidence="1" type="ORF">ADN00_15915</name>
</gene>
<dbReference type="STRING" id="1134406.ADN00_15915"/>
<comment type="caution">
    <text evidence="1">The sequence shown here is derived from an EMBL/GenBank/DDBJ whole genome shotgun (WGS) entry which is preliminary data.</text>
</comment>
<evidence type="ECO:0000313" key="2">
    <source>
        <dbReference type="Proteomes" id="UP000050417"/>
    </source>
</evidence>
<organism evidence="1 2">
    <name type="scientific">Ornatilinea apprima</name>
    <dbReference type="NCBI Taxonomy" id="1134406"/>
    <lineage>
        <taxon>Bacteria</taxon>
        <taxon>Bacillati</taxon>
        <taxon>Chloroflexota</taxon>
        <taxon>Anaerolineae</taxon>
        <taxon>Anaerolineales</taxon>
        <taxon>Anaerolineaceae</taxon>
        <taxon>Ornatilinea</taxon>
    </lineage>
</organism>
<reference evidence="1 2" key="1">
    <citation type="submission" date="2015-07" db="EMBL/GenBank/DDBJ databases">
        <title>Genome sequence of Ornatilinea apprima DSM 23815.</title>
        <authorList>
            <person name="Hemp J."/>
            <person name="Ward L.M."/>
            <person name="Pace L.A."/>
            <person name="Fischer W.W."/>
        </authorList>
    </citation>
    <scope>NUCLEOTIDE SEQUENCE [LARGE SCALE GENOMIC DNA]</scope>
    <source>
        <strain evidence="1 2">P3M-1</strain>
    </source>
</reference>
<dbReference type="EMBL" id="LGCL01000040">
    <property type="protein sequence ID" value="KPL71988.1"/>
    <property type="molecule type" value="Genomic_DNA"/>
</dbReference>
<proteinExistence type="predicted"/>
<protein>
    <submittedName>
        <fullName evidence="1">Uncharacterized protein</fullName>
    </submittedName>
</protein>
<accession>A0A0P6XA03</accession>
<dbReference type="Proteomes" id="UP000050417">
    <property type="component" value="Unassembled WGS sequence"/>
</dbReference>
<evidence type="ECO:0000313" key="1">
    <source>
        <dbReference type="EMBL" id="KPL71988.1"/>
    </source>
</evidence>
<name>A0A0P6XA03_9CHLR</name>